<dbReference type="EMBL" id="JAHRHJ020000003">
    <property type="protein sequence ID" value="KAH9321881.1"/>
    <property type="molecule type" value="Genomic_DNA"/>
</dbReference>
<comment type="caution">
    <text evidence="2">The sequence shown here is derived from an EMBL/GenBank/DDBJ whole genome shotgun (WGS) entry which is preliminary data.</text>
</comment>
<feature type="region of interest" description="Disordered" evidence="1">
    <location>
        <begin position="1"/>
        <end position="70"/>
    </location>
</feature>
<name>A0AA38GEJ5_TAXCH</name>
<feature type="non-terminal residue" evidence="2">
    <location>
        <position position="1"/>
    </location>
</feature>
<gene>
    <name evidence="2" type="ORF">KI387_016520</name>
</gene>
<evidence type="ECO:0000313" key="2">
    <source>
        <dbReference type="EMBL" id="KAH9321881.1"/>
    </source>
</evidence>
<protein>
    <submittedName>
        <fullName evidence="2">Uncharacterized protein</fullName>
    </submittedName>
</protein>
<sequence>NPSWAIGGSGSRPTGGPSCAIGGGSKPTDGGLAHDGSKGSHEDLRSRGDGVKNRGRQPFTNDLYPEISME</sequence>
<organism evidence="2 3">
    <name type="scientific">Taxus chinensis</name>
    <name type="common">Chinese yew</name>
    <name type="synonym">Taxus wallichiana var. chinensis</name>
    <dbReference type="NCBI Taxonomy" id="29808"/>
    <lineage>
        <taxon>Eukaryota</taxon>
        <taxon>Viridiplantae</taxon>
        <taxon>Streptophyta</taxon>
        <taxon>Embryophyta</taxon>
        <taxon>Tracheophyta</taxon>
        <taxon>Spermatophyta</taxon>
        <taxon>Pinopsida</taxon>
        <taxon>Pinidae</taxon>
        <taxon>Conifers II</taxon>
        <taxon>Cupressales</taxon>
        <taxon>Taxaceae</taxon>
        <taxon>Taxus</taxon>
    </lineage>
</organism>
<evidence type="ECO:0000256" key="1">
    <source>
        <dbReference type="SAM" id="MobiDB-lite"/>
    </source>
</evidence>
<evidence type="ECO:0000313" key="3">
    <source>
        <dbReference type="Proteomes" id="UP000824469"/>
    </source>
</evidence>
<keyword evidence="3" id="KW-1185">Reference proteome</keyword>
<proteinExistence type="predicted"/>
<feature type="non-terminal residue" evidence="2">
    <location>
        <position position="70"/>
    </location>
</feature>
<feature type="compositionally biased region" description="Basic and acidic residues" evidence="1">
    <location>
        <begin position="35"/>
        <end position="52"/>
    </location>
</feature>
<dbReference type="Proteomes" id="UP000824469">
    <property type="component" value="Unassembled WGS sequence"/>
</dbReference>
<dbReference type="AlphaFoldDB" id="A0AA38GEJ5"/>
<accession>A0AA38GEJ5</accession>
<reference evidence="2 3" key="1">
    <citation type="journal article" date="2021" name="Nat. Plants">
        <title>The Taxus genome provides insights into paclitaxel biosynthesis.</title>
        <authorList>
            <person name="Xiong X."/>
            <person name="Gou J."/>
            <person name="Liao Q."/>
            <person name="Li Y."/>
            <person name="Zhou Q."/>
            <person name="Bi G."/>
            <person name="Li C."/>
            <person name="Du R."/>
            <person name="Wang X."/>
            <person name="Sun T."/>
            <person name="Guo L."/>
            <person name="Liang H."/>
            <person name="Lu P."/>
            <person name="Wu Y."/>
            <person name="Zhang Z."/>
            <person name="Ro D.K."/>
            <person name="Shang Y."/>
            <person name="Huang S."/>
            <person name="Yan J."/>
        </authorList>
    </citation>
    <scope>NUCLEOTIDE SEQUENCE [LARGE SCALE GENOMIC DNA]</scope>
    <source>
        <strain evidence="2">Ta-2019</strain>
    </source>
</reference>